<evidence type="ECO:0000313" key="3">
    <source>
        <dbReference type="Proteomes" id="UP001147746"/>
    </source>
</evidence>
<dbReference type="CDD" id="cd22191">
    <property type="entry name" value="DPBB_RlpA_EXP_N-like"/>
    <property type="match status" value="1"/>
</dbReference>
<comment type="caution">
    <text evidence="2">The sequence shown here is derived from an EMBL/GenBank/DDBJ whole genome shotgun (WGS) entry which is preliminary data.</text>
</comment>
<organism evidence="2 3">
    <name type="scientific">Penicillium atrosanguineum</name>
    <dbReference type="NCBI Taxonomy" id="1132637"/>
    <lineage>
        <taxon>Eukaryota</taxon>
        <taxon>Fungi</taxon>
        <taxon>Dikarya</taxon>
        <taxon>Ascomycota</taxon>
        <taxon>Pezizomycotina</taxon>
        <taxon>Eurotiomycetes</taxon>
        <taxon>Eurotiomycetidae</taxon>
        <taxon>Eurotiales</taxon>
        <taxon>Aspergillaceae</taxon>
        <taxon>Penicillium</taxon>
    </lineage>
</organism>
<keyword evidence="1" id="KW-0732">Signal</keyword>
<protein>
    <recommendedName>
        <fullName evidence="4">Allergen Asp f 7</fullName>
    </recommendedName>
</protein>
<dbReference type="InterPro" id="IPR051477">
    <property type="entry name" value="Expansin_CellWall"/>
</dbReference>
<dbReference type="Gene3D" id="2.40.40.10">
    <property type="entry name" value="RlpA-like domain"/>
    <property type="match status" value="1"/>
</dbReference>
<gene>
    <name evidence="2" type="ORF">N7476_005085</name>
</gene>
<evidence type="ECO:0000256" key="1">
    <source>
        <dbReference type="ARBA" id="ARBA00022729"/>
    </source>
</evidence>
<dbReference type="SUPFAM" id="SSF50685">
    <property type="entry name" value="Barwin-like endoglucanases"/>
    <property type="match status" value="1"/>
</dbReference>
<reference evidence="2" key="2">
    <citation type="journal article" date="2023" name="IMA Fungus">
        <title>Comparative genomic study of the Penicillium genus elucidates a diverse pangenome and 15 lateral gene transfer events.</title>
        <authorList>
            <person name="Petersen C."/>
            <person name="Sorensen T."/>
            <person name="Nielsen M.R."/>
            <person name="Sondergaard T.E."/>
            <person name="Sorensen J.L."/>
            <person name="Fitzpatrick D.A."/>
            <person name="Frisvad J.C."/>
            <person name="Nielsen K.L."/>
        </authorList>
    </citation>
    <scope>NUCLEOTIDE SEQUENCE</scope>
    <source>
        <strain evidence="2">IBT 21472</strain>
    </source>
</reference>
<accession>A0A9W9Q0J3</accession>
<evidence type="ECO:0000313" key="2">
    <source>
        <dbReference type="EMBL" id="KAJ5318665.1"/>
    </source>
</evidence>
<reference evidence="2" key="1">
    <citation type="submission" date="2022-12" db="EMBL/GenBank/DDBJ databases">
        <authorList>
            <person name="Petersen C."/>
        </authorList>
    </citation>
    <scope>NUCLEOTIDE SEQUENCE</scope>
    <source>
        <strain evidence="2">IBT 21472</strain>
    </source>
</reference>
<keyword evidence="3" id="KW-1185">Reference proteome</keyword>
<sequence>MAPNVKTVVFAGALYSAFSFATLLDERALPCIDPGWSTDDHATSAAAAAQFNTEISVLPSSIPISTAVSMVVTTSIASTASVTADTTSAVISSTSSSEYSGSCDNSSPCTGQMTYYDTATSSSNPSSCGTTNDGKTDLVLALPVGIMTDSDCGRTVSIEYNGVTQTGTVVDKCMGCDDSSIDLSCALFQVFASLSEGRLHGAKWYVH</sequence>
<dbReference type="Proteomes" id="UP001147746">
    <property type="component" value="Unassembled WGS sequence"/>
</dbReference>
<dbReference type="EMBL" id="JAPZBO010000004">
    <property type="protein sequence ID" value="KAJ5318665.1"/>
    <property type="molecule type" value="Genomic_DNA"/>
</dbReference>
<name>A0A9W9Q0J3_9EURO</name>
<proteinExistence type="predicted"/>
<dbReference type="PANTHER" id="PTHR31836:SF28">
    <property type="entry name" value="SRCR DOMAIN-CONTAINING PROTEIN-RELATED"/>
    <property type="match status" value="1"/>
</dbReference>
<dbReference type="AlphaFoldDB" id="A0A9W9Q0J3"/>
<evidence type="ECO:0008006" key="4">
    <source>
        <dbReference type="Google" id="ProtNLM"/>
    </source>
</evidence>
<dbReference type="PANTHER" id="PTHR31836">
    <property type="match status" value="1"/>
</dbReference>
<dbReference type="InterPro" id="IPR036908">
    <property type="entry name" value="RlpA-like_sf"/>
</dbReference>